<dbReference type="SUPFAM" id="SSF55347">
    <property type="entry name" value="Glyceraldehyde-3-phosphate dehydrogenase-like, C-terminal domain"/>
    <property type="match status" value="1"/>
</dbReference>
<dbReference type="SUPFAM" id="SSF51735">
    <property type="entry name" value="NAD(P)-binding Rossmann-fold domains"/>
    <property type="match status" value="1"/>
</dbReference>
<dbReference type="Gene3D" id="3.30.360.10">
    <property type="entry name" value="Dihydrodipicolinate Reductase, domain 2"/>
    <property type="match status" value="1"/>
</dbReference>
<keyword evidence="4" id="KW-1185">Reference proteome</keyword>
<dbReference type="EMBL" id="VHSH01000003">
    <property type="protein sequence ID" value="TQV80750.1"/>
    <property type="molecule type" value="Genomic_DNA"/>
</dbReference>
<dbReference type="RefSeq" id="WP_142896464.1">
    <property type="nucleotide sequence ID" value="NZ_ML660054.1"/>
</dbReference>
<proteinExistence type="predicted"/>
<reference evidence="3 4" key="1">
    <citation type="submission" date="2019-06" db="EMBL/GenBank/DDBJ databases">
        <title>Whole genome sequence for Rhodospirillaceae sp. R148.</title>
        <authorList>
            <person name="Wang G."/>
        </authorList>
    </citation>
    <scope>NUCLEOTIDE SEQUENCE [LARGE SCALE GENOMIC DNA]</scope>
    <source>
        <strain evidence="3 4">R148</strain>
    </source>
</reference>
<dbReference type="AlphaFoldDB" id="A0A545TU53"/>
<dbReference type="Pfam" id="PF02894">
    <property type="entry name" value="GFO_IDH_MocA_C"/>
    <property type="match status" value="1"/>
</dbReference>
<dbReference type="InterPro" id="IPR036291">
    <property type="entry name" value="NAD(P)-bd_dom_sf"/>
</dbReference>
<dbReference type="GO" id="GO:0000166">
    <property type="term" value="F:nucleotide binding"/>
    <property type="evidence" value="ECO:0007669"/>
    <property type="project" value="InterPro"/>
</dbReference>
<dbReference type="Gene3D" id="3.40.50.720">
    <property type="entry name" value="NAD(P)-binding Rossmann-like Domain"/>
    <property type="match status" value="1"/>
</dbReference>
<name>A0A545TU53_9PROT</name>
<feature type="domain" description="Gfo/Idh/MocA-like oxidoreductase N-terminal" evidence="1">
    <location>
        <begin position="9"/>
        <end position="124"/>
    </location>
</feature>
<sequence>MTDAANKLLRVACVGAGYFSQFQYEAWHRLEVDLAAICNKTEANAQKIADSYGIEQVFTDFEQMLDSVKPDLVDIITPPSTHVAYIELAAARGIPVICQKPFTPSLKEAEYATKLMEDAGAMLVIHENFRFQPWYSEIKRVLEAGTLGDLYQVAFRLRPGDGQGPEAYLARQPYFQEMERFLVHETAIHLIDVFRYLFGEMRSVTAALRRLNPAIRGEDTGVMLFEFENGAAGLFDGNRLADHPAKNRRLTMGEMLLEGSKASLRLDGDGRLFLRQHGEDQEREIDYEWQNRNFGGDCVFALQRHVVEHLQDGAPLMNRARDYLTNIRIEEAAYSSSELGKRVTL</sequence>
<evidence type="ECO:0000259" key="1">
    <source>
        <dbReference type="Pfam" id="PF01408"/>
    </source>
</evidence>
<evidence type="ECO:0000313" key="3">
    <source>
        <dbReference type="EMBL" id="TQV80750.1"/>
    </source>
</evidence>
<comment type="caution">
    <text evidence="3">The sequence shown here is derived from an EMBL/GenBank/DDBJ whole genome shotgun (WGS) entry which is preliminary data.</text>
</comment>
<gene>
    <name evidence="3" type="ORF">FKG95_11395</name>
</gene>
<dbReference type="Proteomes" id="UP000315252">
    <property type="component" value="Unassembled WGS sequence"/>
</dbReference>
<dbReference type="OrthoDB" id="9792935at2"/>
<dbReference type="Pfam" id="PF01408">
    <property type="entry name" value="GFO_IDH_MocA"/>
    <property type="match status" value="1"/>
</dbReference>
<organism evidence="3 4">
    <name type="scientific">Denitrobaculum tricleocarpae</name>
    <dbReference type="NCBI Taxonomy" id="2591009"/>
    <lineage>
        <taxon>Bacteria</taxon>
        <taxon>Pseudomonadati</taxon>
        <taxon>Pseudomonadota</taxon>
        <taxon>Alphaproteobacteria</taxon>
        <taxon>Rhodospirillales</taxon>
        <taxon>Rhodospirillaceae</taxon>
        <taxon>Denitrobaculum</taxon>
    </lineage>
</organism>
<protein>
    <submittedName>
        <fullName evidence="3">Gfo/Idh/MocA family oxidoreductase</fullName>
    </submittedName>
</protein>
<dbReference type="PANTHER" id="PTHR43708:SF8">
    <property type="entry name" value="OXIDOREDUCTASE"/>
    <property type="match status" value="1"/>
</dbReference>
<dbReference type="InterPro" id="IPR004104">
    <property type="entry name" value="Gfo/Idh/MocA-like_OxRdtase_C"/>
</dbReference>
<accession>A0A545TU53</accession>
<evidence type="ECO:0000259" key="2">
    <source>
        <dbReference type="Pfam" id="PF02894"/>
    </source>
</evidence>
<dbReference type="InterPro" id="IPR000683">
    <property type="entry name" value="Gfo/Idh/MocA-like_OxRdtase_N"/>
</dbReference>
<dbReference type="PANTHER" id="PTHR43708">
    <property type="entry name" value="CONSERVED EXPRESSED OXIDOREDUCTASE (EUROFUNG)"/>
    <property type="match status" value="1"/>
</dbReference>
<feature type="domain" description="Gfo/Idh/MocA-like oxidoreductase C-terminal" evidence="2">
    <location>
        <begin position="139"/>
        <end position="345"/>
    </location>
</feature>
<evidence type="ECO:0000313" key="4">
    <source>
        <dbReference type="Proteomes" id="UP000315252"/>
    </source>
</evidence>
<dbReference type="InterPro" id="IPR051317">
    <property type="entry name" value="Gfo/Idh/MocA_oxidoreduct"/>
</dbReference>